<dbReference type="EMBL" id="JBCEZU010000434">
    <property type="protein sequence ID" value="KAK9520016.1"/>
    <property type="molecule type" value="Genomic_DNA"/>
</dbReference>
<sequence length="115" mass="13093">MTRSLYYGLLPLVGLLQAVLPRFLLIASDTRRMSGLVVVVAMCSRNFHQVQLDMLRLACQRSVHVTFRFMASPHLVQAPCFLQLIALLDLSFFHRCPHFLLDQSVPPWPCHTGES</sequence>
<protein>
    <recommendedName>
        <fullName evidence="4">Secreted protein</fullName>
    </recommendedName>
</protein>
<keyword evidence="1" id="KW-0812">Transmembrane</keyword>
<feature type="transmembrane region" description="Helical" evidence="1">
    <location>
        <begin position="6"/>
        <end position="25"/>
    </location>
</feature>
<proteinExistence type="predicted"/>
<keyword evidence="3" id="KW-1185">Reference proteome</keyword>
<evidence type="ECO:0008006" key="4">
    <source>
        <dbReference type="Google" id="ProtNLM"/>
    </source>
</evidence>
<gene>
    <name evidence="2" type="ORF">VZT92_022703</name>
</gene>
<reference evidence="2 3" key="1">
    <citation type="journal article" date="2024" name="Genome Biol. Evol.">
        <title>Chromosome-level genome assembly of the viviparous eelpout Zoarces viviparus.</title>
        <authorList>
            <person name="Fuhrmann N."/>
            <person name="Brasseur M.V."/>
            <person name="Bakowski C.E."/>
            <person name="Podsiadlowski L."/>
            <person name="Prost S."/>
            <person name="Krehenwinkel H."/>
            <person name="Mayer C."/>
        </authorList>
    </citation>
    <scope>NUCLEOTIDE SEQUENCE [LARGE SCALE GENOMIC DNA]</scope>
    <source>
        <strain evidence="2">NO-MEL_2022_Ind0_liver</strain>
    </source>
</reference>
<organism evidence="2 3">
    <name type="scientific">Zoarces viviparus</name>
    <name type="common">Viviparous eelpout</name>
    <name type="synonym">Blennius viviparus</name>
    <dbReference type="NCBI Taxonomy" id="48416"/>
    <lineage>
        <taxon>Eukaryota</taxon>
        <taxon>Metazoa</taxon>
        <taxon>Chordata</taxon>
        <taxon>Craniata</taxon>
        <taxon>Vertebrata</taxon>
        <taxon>Euteleostomi</taxon>
        <taxon>Actinopterygii</taxon>
        <taxon>Neopterygii</taxon>
        <taxon>Teleostei</taxon>
        <taxon>Neoteleostei</taxon>
        <taxon>Acanthomorphata</taxon>
        <taxon>Eupercaria</taxon>
        <taxon>Perciformes</taxon>
        <taxon>Cottioidei</taxon>
        <taxon>Zoarcales</taxon>
        <taxon>Zoarcidae</taxon>
        <taxon>Zoarcinae</taxon>
        <taxon>Zoarces</taxon>
    </lineage>
</organism>
<keyword evidence="1" id="KW-0472">Membrane</keyword>
<dbReference type="Proteomes" id="UP001488805">
    <property type="component" value="Unassembled WGS sequence"/>
</dbReference>
<name>A0AAW1EBR7_ZOAVI</name>
<dbReference type="AlphaFoldDB" id="A0AAW1EBR7"/>
<comment type="caution">
    <text evidence="2">The sequence shown here is derived from an EMBL/GenBank/DDBJ whole genome shotgun (WGS) entry which is preliminary data.</text>
</comment>
<evidence type="ECO:0000256" key="1">
    <source>
        <dbReference type="SAM" id="Phobius"/>
    </source>
</evidence>
<evidence type="ECO:0000313" key="2">
    <source>
        <dbReference type="EMBL" id="KAK9520016.1"/>
    </source>
</evidence>
<keyword evidence="1" id="KW-1133">Transmembrane helix</keyword>
<accession>A0AAW1EBR7</accession>
<evidence type="ECO:0000313" key="3">
    <source>
        <dbReference type="Proteomes" id="UP001488805"/>
    </source>
</evidence>